<gene>
    <name evidence="1" type="ORF">rCG_28012</name>
</gene>
<sequence length="54" mass="6425">MQHDQLPPAPVTRPYLRWWIDTSYELKIIPPFHELILLGILLHNKRSNLVHLSL</sequence>
<name>A6IEJ7_RAT</name>
<dbReference type="Proteomes" id="UP000234681">
    <property type="component" value="Chromosome 4"/>
</dbReference>
<organism evidence="1 2">
    <name type="scientific">Rattus norvegicus</name>
    <name type="common">Rat</name>
    <dbReference type="NCBI Taxonomy" id="10116"/>
    <lineage>
        <taxon>Eukaryota</taxon>
        <taxon>Metazoa</taxon>
        <taxon>Chordata</taxon>
        <taxon>Craniata</taxon>
        <taxon>Vertebrata</taxon>
        <taxon>Euteleostomi</taxon>
        <taxon>Mammalia</taxon>
        <taxon>Eutheria</taxon>
        <taxon>Euarchontoglires</taxon>
        <taxon>Glires</taxon>
        <taxon>Rodentia</taxon>
        <taxon>Myomorpha</taxon>
        <taxon>Muroidea</taxon>
        <taxon>Muridae</taxon>
        <taxon>Murinae</taxon>
        <taxon>Rattus</taxon>
    </lineage>
</organism>
<dbReference type="AlphaFoldDB" id="A6IEJ7"/>
<dbReference type="EMBL" id="CH473959">
    <property type="protein sequence ID" value="EDM15284.1"/>
    <property type="molecule type" value="Genomic_DNA"/>
</dbReference>
<accession>A6IEJ7</accession>
<evidence type="ECO:0000313" key="1">
    <source>
        <dbReference type="EMBL" id="EDM15284.1"/>
    </source>
</evidence>
<reference evidence="2" key="1">
    <citation type="submission" date="2005-09" db="EMBL/GenBank/DDBJ databases">
        <authorList>
            <person name="Mural R.J."/>
            <person name="Li P.W."/>
            <person name="Adams M.D."/>
            <person name="Amanatides P.G."/>
            <person name="Baden-Tillson H."/>
            <person name="Barnstead M."/>
            <person name="Chin S.H."/>
            <person name="Dew I."/>
            <person name="Evans C.A."/>
            <person name="Ferriera S."/>
            <person name="Flanigan M."/>
            <person name="Fosler C."/>
            <person name="Glodek A."/>
            <person name="Gu Z."/>
            <person name="Holt R.A."/>
            <person name="Jennings D."/>
            <person name="Kraft C.L."/>
            <person name="Lu F."/>
            <person name="Nguyen T."/>
            <person name="Nusskern D.R."/>
            <person name="Pfannkoch C.M."/>
            <person name="Sitter C."/>
            <person name="Sutton G.G."/>
            <person name="Venter J.C."/>
            <person name="Wang Z."/>
            <person name="Woodage T."/>
            <person name="Zheng X.H."/>
            <person name="Zhong F."/>
        </authorList>
    </citation>
    <scope>NUCLEOTIDE SEQUENCE [LARGE SCALE GENOMIC DNA]</scope>
    <source>
        <strain>BN</strain>
        <strain evidence="2">Sprague-Dawley</strain>
    </source>
</reference>
<protein>
    <submittedName>
        <fullName evidence="1">RCG28012</fullName>
    </submittedName>
</protein>
<evidence type="ECO:0000313" key="2">
    <source>
        <dbReference type="Proteomes" id="UP000234681"/>
    </source>
</evidence>
<proteinExistence type="predicted"/>